<feature type="compositionally biased region" description="Low complexity" evidence="1">
    <location>
        <begin position="42"/>
        <end position="57"/>
    </location>
</feature>
<reference evidence="3 4" key="1">
    <citation type="submission" date="2014-11" db="EMBL/GenBank/DDBJ databases">
        <authorList>
            <person name="Zhu J."/>
            <person name="Qi W."/>
            <person name="Song R."/>
        </authorList>
    </citation>
    <scope>NUCLEOTIDE SEQUENCE [LARGE SCALE GENOMIC DNA]</scope>
</reference>
<evidence type="ECO:0000313" key="3">
    <source>
        <dbReference type="EMBL" id="CEM03260.1"/>
    </source>
</evidence>
<accession>A0A0G4EXX4</accession>
<evidence type="ECO:0000256" key="1">
    <source>
        <dbReference type="SAM" id="MobiDB-lite"/>
    </source>
</evidence>
<dbReference type="VEuPathDB" id="CryptoDB:Vbra_21108"/>
<evidence type="ECO:0000313" key="4">
    <source>
        <dbReference type="Proteomes" id="UP000041254"/>
    </source>
</evidence>
<dbReference type="PhylomeDB" id="A0A0G4EXX4"/>
<evidence type="ECO:0000259" key="2">
    <source>
        <dbReference type="PROSITE" id="PS50011"/>
    </source>
</evidence>
<feature type="compositionally biased region" description="Polar residues" evidence="1">
    <location>
        <begin position="10"/>
        <end position="25"/>
    </location>
</feature>
<dbReference type="Pfam" id="PF03109">
    <property type="entry name" value="ABC1"/>
    <property type="match status" value="1"/>
</dbReference>
<dbReference type="InterPro" id="IPR000719">
    <property type="entry name" value="Prot_kinase_dom"/>
</dbReference>
<name>A0A0G4EXX4_VITBC</name>
<dbReference type="OrthoDB" id="427480at2759"/>
<feature type="compositionally biased region" description="Basic and acidic residues" evidence="1">
    <location>
        <begin position="31"/>
        <end position="41"/>
    </location>
</feature>
<dbReference type="InterPro" id="IPR011009">
    <property type="entry name" value="Kinase-like_dom_sf"/>
</dbReference>
<dbReference type="InterPro" id="IPR004147">
    <property type="entry name" value="ABC1_dom"/>
</dbReference>
<proteinExistence type="predicted"/>
<dbReference type="PANTHER" id="PTHR43173:SF22">
    <property type="entry name" value="OS07G0227800 PROTEIN"/>
    <property type="match status" value="1"/>
</dbReference>
<feature type="domain" description="Protein kinase" evidence="2">
    <location>
        <begin position="221"/>
        <end position="555"/>
    </location>
</feature>
<dbReference type="EMBL" id="CDMY01000336">
    <property type="protein sequence ID" value="CEM03260.1"/>
    <property type="molecule type" value="Genomic_DNA"/>
</dbReference>
<dbReference type="CDD" id="cd05121">
    <property type="entry name" value="ABC1_ADCK3-like"/>
    <property type="match status" value="1"/>
</dbReference>
<organism evidence="3 4">
    <name type="scientific">Vitrella brassicaformis (strain CCMP3155)</name>
    <dbReference type="NCBI Taxonomy" id="1169540"/>
    <lineage>
        <taxon>Eukaryota</taxon>
        <taxon>Sar</taxon>
        <taxon>Alveolata</taxon>
        <taxon>Colpodellida</taxon>
        <taxon>Vitrellaceae</taxon>
        <taxon>Vitrella</taxon>
    </lineage>
</organism>
<dbReference type="SUPFAM" id="SSF56112">
    <property type="entry name" value="Protein kinase-like (PK-like)"/>
    <property type="match status" value="1"/>
</dbReference>
<dbReference type="InterPro" id="IPR051130">
    <property type="entry name" value="Mito_struct-func_regulator"/>
</dbReference>
<dbReference type="GO" id="GO:0005524">
    <property type="term" value="F:ATP binding"/>
    <property type="evidence" value="ECO:0007669"/>
    <property type="project" value="InterPro"/>
</dbReference>
<dbReference type="STRING" id="1169540.A0A0G4EXX4"/>
<dbReference type="GO" id="GO:0004672">
    <property type="term" value="F:protein kinase activity"/>
    <property type="evidence" value="ECO:0007669"/>
    <property type="project" value="InterPro"/>
</dbReference>
<dbReference type="PANTHER" id="PTHR43173">
    <property type="entry name" value="ABC1 FAMILY PROTEIN"/>
    <property type="match status" value="1"/>
</dbReference>
<gene>
    <name evidence="3" type="ORF">Vbra_21108</name>
</gene>
<feature type="region of interest" description="Disordered" evidence="1">
    <location>
        <begin position="1"/>
        <end position="58"/>
    </location>
</feature>
<dbReference type="InParanoid" id="A0A0G4EXX4"/>
<keyword evidence="4" id="KW-1185">Reference proteome</keyword>
<dbReference type="OMA" id="VFRNGWD"/>
<dbReference type="Proteomes" id="UP000041254">
    <property type="component" value="Unassembled WGS sequence"/>
</dbReference>
<sequence>MSVEDDVSISPPQQRPPTSITTARSPSLEKAAAEVRERREAPQSQSASVPSSSSAPQRTIGEFAREGGEVLRDAVNLALTTGLRPGIFRTIQASTAAAATAVEFAQDVINQMPSSSSAASASTTARPADTSRGAAEAILSSQALSVALASTPKALRKLFERLGATYVKLGQFIASSPSLFPAEYVLEFQKCLDQTPPTGWADISRTIQAELGRPMNEVFESVNPTPLASASIAQVHSARLRTGEEVVIKVQKPEVESILKADLAFVLISTRVLQWLNPELTRISLAEGARNIRDSMLEELDFVKEADNIEQFSAFLSRSGLDDMATVPKVFRRFSSRKVLVMERLRGVPFSDVDAVRRITDNPEQALINAINTWSLSLVMNDFFHADVHAGNLLLLDDGRVGFIDFGIVGRISKSTWRSVQKLTACAAMQDYKGMASALVSMGAASRQVDVDQFGLQLKELIEGFESISATLEIKEAVDMSSSTAARSVNVHVDEDEVTRLLVSLVKVADENGLRLPSEFILLLKQALYFNRYSRLIAPELDYLRDDRMKLQDFL</sequence>
<dbReference type="AlphaFoldDB" id="A0A0G4EXX4"/>
<protein>
    <recommendedName>
        <fullName evidence="2">Protein kinase domain-containing protein</fullName>
    </recommendedName>
</protein>
<dbReference type="Gene3D" id="1.10.510.10">
    <property type="entry name" value="Transferase(Phosphotransferase) domain 1"/>
    <property type="match status" value="1"/>
</dbReference>
<dbReference type="PROSITE" id="PS50011">
    <property type="entry name" value="PROTEIN_KINASE_DOM"/>
    <property type="match status" value="1"/>
</dbReference>